<feature type="region of interest" description="Disordered" evidence="1">
    <location>
        <begin position="196"/>
        <end position="225"/>
    </location>
</feature>
<keyword evidence="2" id="KW-1133">Transmembrane helix</keyword>
<feature type="region of interest" description="Disordered" evidence="1">
    <location>
        <begin position="396"/>
        <end position="440"/>
    </location>
</feature>
<keyword evidence="3" id="KW-0732">Signal</keyword>
<evidence type="ECO:0000313" key="5">
    <source>
        <dbReference type="Proteomes" id="UP000622166"/>
    </source>
</evidence>
<protein>
    <submittedName>
        <fullName evidence="4">Uncharacterized protein</fullName>
    </submittedName>
</protein>
<name>A0A918PJ51_9ACTN</name>
<feature type="chain" id="PRO_5037709531" evidence="3">
    <location>
        <begin position="31"/>
        <end position="475"/>
    </location>
</feature>
<reference evidence="4" key="2">
    <citation type="submission" date="2020-09" db="EMBL/GenBank/DDBJ databases">
        <authorList>
            <person name="Sun Q."/>
            <person name="Ohkuma M."/>
        </authorList>
    </citation>
    <scope>NUCLEOTIDE SEQUENCE</scope>
    <source>
        <strain evidence="4">JCM 4815</strain>
    </source>
</reference>
<evidence type="ECO:0000313" key="4">
    <source>
        <dbReference type="EMBL" id="GGZ12163.1"/>
    </source>
</evidence>
<comment type="caution">
    <text evidence="4">The sequence shown here is derived from an EMBL/GenBank/DDBJ whole genome shotgun (WGS) entry which is preliminary data.</text>
</comment>
<keyword evidence="2" id="KW-0472">Membrane</keyword>
<evidence type="ECO:0000256" key="2">
    <source>
        <dbReference type="SAM" id="Phobius"/>
    </source>
</evidence>
<sequence length="475" mass="48381">MGRRTVWWRVVAASAALLCAAAALSGTARAAGTSDPDPSAPYAFDEDARTVEGATSTTGSVRLVAGTTYRSSLGADGKLYYRLELDGAADAYVSATAVPRPGTAVASSAGLKVSLQDADGHVCSSDTARFGPTRSPRPVTAWVVREADRDAYMCRAAGAYYVVVERAVTGGSSQEGTEGGGEPWELELRHAWEPPLKDAGATTAPPENWSSATPEAVTGDGGPRTGGTGFATASPVGQGVWSQTGGIRPGRTLYYKVPVDWGQQVYATAELGSADGGGDGFTGSAMVVSLYNPVRGLVDDVTSPYDGRQRSVALDPLPPVRYGNRHAVDDETSAMRFAGWYYLAVHLGEPVAERFGDGPFGLTLRVRVEGSPEEGPGYLGASEPRDVFTVTAEDREAAENGEGAGTAGEDGGGAGGTGGDEDSGGTGSAAASGGGRGPGGHATAMKVLAAGGIGTGSVLVLGLGLWTLVARRRAA</sequence>
<dbReference type="RefSeq" id="WP_229859021.1">
    <property type="nucleotide sequence ID" value="NZ_BMVW01000006.1"/>
</dbReference>
<evidence type="ECO:0000256" key="1">
    <source>
        <dbReference type="SAM" id="MobiDB-lite"/>
    </source>
</evidence>
<proteinExistence type="predicted"/>
<dbReference type="EMBL" id="BMVW01000006">
    <property type="protein sequence ID" value="GGZ12163.1"/>
    <property type="molecule type" value="Genomic_DNA"/>
</dbReference>
<feature type="transmembrane region" description="Helical" evidence="2">
    <location>
        <begin position="447"/>
        <end position="469"/>
    </location>
</feature>
<reference evidence="4" key="1">
    <citation type="journal article" date="2014" name="Int. J. Syst. Evol. Microbiol.">
        <title>Complete genome sequence of Corynebacterium casei LMG S-19264T (=DSM 44701T), isolated from a smear-ripened cheese.</title>
        <authorList>
            <consortium name="US DOE Joint Genome Institute (JGI-PGF)"/>
            <person name="Walter F."/>
            <person name="Albersmeier A."/>
            <person name="Kalinowski J."/>
            <person name="Ruckert C."/>
        </authorList>
    </citation>
    <scope>NUCLEOTIDE SEQUENCE</scope>
    <source>
        <strain evidence="4">JCM 4815</strain>
    </source>
</reference>
<feature type="compositionally biased region" description="Gly residues" evidence="1">
    <location>
        <begin position="402"/>
        <end position="440"/>
    </location>
</feature>
<feature type="signal peptide" evidence="3">
    <location>
        <begin position="1"/>
        <end position="30"/>
    </location>
</feature>
<keyword evidence="5" id="KW-1185">Reference proteome</keyword>
<keyword evidence="2" id="KW-0812">Transmembrane</keyword>
<evidence type="ECO:0000256" key="3">
    <source>
        <dbReference type="SAM" id="SignalP"/>
    </source>
</evidence>
<dbReference type="Proteomes" id="UP000622166">
    <property type="component" value="Unassembled WGS sequence"/>
</dbReference>
<accession>A0A918PJ51</accession>
<dbReference type="AlphaFoldDB" id="A0A918PJ51"/>
<gene>
    <name evidence="4" type="ORF">GCM10010365_34750</name>
</gene>
<organism evidence="4 5">
    <name type="scientific">Streptomyces poonensis</name>
    <dbReference type="NCBI Taxonomy" id="68255"/>
    <lineage>
        <taxon>Bacteria</taxon>
        <taxon>Bacillati</taxon>
        <taxon>Actinomycetota</taxon>
        <taxon>Actinomycetes</taxon>
        <taxon>Kitasatosporales</taxon>
        <taxon>Streptomycetaceae</taxon>
        <taxon>Streptomyces</taxon>
    </lineage>
</organism>